<feature type="region of interest" description="Disordered" evidence="6">
    <location>
        <begin position="30"/>
        <end position="56"/>
    </location>
</feature>
<dbReference type="EMBL" id="JAINUG010000016">
    <property type="protein sequence ID" value="KAJ8413170.1"/>
    <property type="molecule type" value="Genomic_DNA"/>
</dbReference>
<protein>
    <recommendedName>
        <fullName evidence="10">Protein FAM162B</fullName>
    </recommendedName>
</protein>
<dbReference type="GO" id="GO:0016020">
    <property type="term" value="C:membrane"/>
    <property type="evidence" value="ECO:0007669"/>
    <property type="project" value="UniProtKB-SubCell"/>
</dbReference>
<organism evidence="8 9">
    <name type="scientific">Aldrovandia affinis</name>
    <dbReference type="NCBI Taxonomy" id="143900"/>
    <lineage>
        <taxon>Eukaryota</taxon>
        <taxon>Metazoa</taxon>
        <taxon>Chordata</taxon>
        <taxon>Craniata</taxon>
        <taxon>Vertebrata</taxon>
        <taxon>Euteleostomi</taxon>
        <taxon>Actinopterygii</taxon>
        <taxon>Neopterygii</taxon>
        <taxon>Teleostei</taxon>
        <taxon>Notacanthiformes</taxon>
        <taxon>Halosauridae</taxon>
        <taxon>Aldrovandia</taxon>
    </lineage>
</organism>
<evidence type="ECO:0000256" key="6">
    <source>
        <dbReference type="SAM" id="MobiDB-lite"/>
    </source>
</evidence>
<evidence type="ECO:0000256" key="2">
    <source>
        <dbReference type="ARBA" id="ARBA00007363"/>
    </source>
</evidence>
<dbReference type="GO" id="GO:0090200">
    <property type="term" value="P:positive regulation of release of cytochrome c from mitochondria"/>
    <property type="evidence" value="ECO:0007669"/>
    <property type="project" value="TreeGrafter"/>
</dbReference>
<proteinExistence type="inferred from homology"/>
<gene>
    <name evidence="8" type="ORF">AAFF_G00091660</name>
</gene>
<evidence type="ECO:0000256" key="3">
    <source>
        <dbReference type="ARBA" id="ARBA00022692"/>
    </source>
</evidence>
<reference evidence="8" key="1">
    <citation type="journal article" date="2023" name="Science">
        <title>Genome structures resolve the early diversification of teleost fishes.</title>
        <authorList>
            <person name="Parey E."/>
            <person name="Louis A."/>
            <person name="Montfort J."/>
            <person name="Bouchez O."/>
            <person name="Roques C."/>
            <person name="Iampietro C."/>
            <person name="Lluch J."/>
            <person name="Castinel A."/>
            <person name="Donnadieu C."/>
            <person name="Desvignes T."/>
            <person name="Floi Bucao C."/>
            <person name="Jouanno E."/>
            <person name="Wen M."/>
            <person name="Mejri S."/>
            <person name="Dirks R."/>
            <person name="Jansen H."/>
            <person name="Henkel C."/>
            <person name="Chen W.J."/>
            <person name="Zahm M."/>
            <person name="Cabau C."/>
            <person name="Klopp C."/>
            <person name="Thompson A.W."/>
            <person name="Robinson-Rechavi M."/>
            <person name="Braasch I."/>
            <person name="Lecointre G."/>
            <person name="Bobe J."/>
            <person name="Postlethwait J.H."/>
            <person name="Berthelot C."/>
            <person name="Roest Crollius H."/>
            <person name="Guiguen Y."/>
        </authorList>
    </citation>
    <scope>NUCLEOTIDE SEQUENCE</scope>
    <source>
        <strain evidence="8">NC1722</strain>
    </source>
</reference>
<dbReference type="PANTHER" id="PTHR13674">
    <property type="entry name" value="GROWTH AND TRANSFORMATION-DEPENDENT PROTEIN"/>
    <property type="match status" value="1"/>
</dbReference>
<keyword evidence="9" id="KW-1185">Reference proteome</keyword>
<dbReference type="InterPro" id="IPR009432">
    <property type="entry name" value="DUF1075"/>
</dbReference>
<dbReference type="GO" id="GO:0051402">
    <property type="term" value="P:neuron apoptotic process"/>
    <property type="evidence" value="ECO:0007669"/>
    <property type="project" value="TreeGrafter"/>
</dbReference>
<keyword evidence="4 7" id="KW-1133">Transmembrane helix</keyword>
<comment type="caution">
    <text evidence="8">The sequence shown here is derived from an EMBL/GenBank/DDBJ whole genome shotgun (WGS) entry which is preliminary data.</text>
</comment>
<sequence length="168" mass="18942">MAFNTLKRSRFAFDTLIAHWRRPVLNARGPRSLCSKPQESSQEPATNTPTPVVPGRSAYRVPGYRPSDFDKKILIWSGRFKTKEQIPEQVSFEMIDGARNRIRVKACYVMIVLSIISCLGMVILGKQAVGRHESLASQNMEKKARWRAEAEREREANIAAAVATEKAP</sequence>
<keyword evidence="3 7" id="KW-0812">Transmembrane</keyword>
<name>A0AAD7T2T9_9TELE</name>
<comment type="subcellular location">
    <subcellularLocation>
        <location evidence="1">Membrane</location>
        <topology evidence="1">Single-pass membrane protein</topology>
    </subcellularLocation>
</comment>
<dbReference type="Proteomes" id="UP001221898">
    <property type="component" value="Unassembled WGS sequence"/>
</dbReference>
<evidence type="ECO:0000256" key="4">
    <source>
        <dbReference type="ARBA" id="ARBA00022989"/>
    </source>
</evidence>
<feature type="compositionally biased region" description="Polar residues" evidence="6">
    <location>
        <begin position="35"/>
        <end position="50"/>
    </location>
</feature>
<dbReference type="AlphaFoldDB" id="A0AAD7T2T9"/>
<evidence type="ECO:0000256" key="1">
    <source>
        <dbReference type="ARBA" id="ARBA00004167"/>
    </source>
</evidence>
<evidence type="ECO:0000313" key="8">
    <source>
        <dbReference type="EMBL" id="KAJ8413170.1"/>
    </source>
</evidence>
<dbReference type="PANTHER" id="PTHR13674:SF2">
    <property type="entry name" value="PROTEIN FAM162A"/>
    <property type="match status" value="1"/>
</dbReference>
<dbReference type="GO" id="GO:0005739">
    <property type="term" value="C:mitochondrion"/>
    <property type="evidence" value="ECO:0007669"/>
    <property type="project" value="TreeGrafter"/>
</dbReference>
<accession>A0AAD7T2T9</accession>
<evidence type="ECO:0000256" key="5">
    <source>
        <dbReference type="ARBA" id="ARBA00023136"/>
    </source>
</evidence>
<feature type="transmembrane region" description="Helical" evidence="7">
    <location>
        <begin position="106"/>
        <end position="125"/>
    </location>
</feature>
<keyword evidence="5 7" id="KW-0472">Membrane</keyword>
<evidence type="ECO:0000256" key="7">
    <source>
        <dbReference type="SAM" id="Phobius"/>
    </source>
</evidence>
<dbReference type="Pfam" id="PF06388">
    <property type="entry name" value="DUF1075"/>
    <property type="match status" value="1"/>
</dbReference>
<evidence type="ECO:0008006" key="10">
    <source>
        <dbReference type="Google" id="ProtNLM"/>
    </source>
</evidence>
<evidence type="ECO:0000313" key="9">
    <source>
        <dbReference type="Proteomes" id="UP001221898"/>
    </source>
</evidence>
<comment type="similarity">
    <text evidence="2">Belongs to the UPF0389 family.</text>
</comment>
<dbReference type="GO" id="GO:0071456">
    <property type="term" value="P:cellular response to hypoxia"/>
    <property type="evidence" value="ECO:0007669"/>
    <property type="project" value="TreeGrafter"/>
</dbReference>